<evidence type="ECO:0000313" key="3">
    <source>
        <dbReference type="EMBL" id="PUX15602.1"/>
    </source>
</evidence>
<dbReference type="SUPFAM" id="SSF52833">
    <property type="entry name" value="Thioredoxin-like"/>
    <property type="match status" value="1"/>
</dbReference>
<evidence type="ECO:0000259" key="2">
    <source>
        <dbReference type="Pfam" id="PF13098"/>
    </source>
</evidence>
<dbReference type="Pfam" id="PF13098">
    <property type="entry name" value="Thioredoxin_2"/>
    <property type="match status" value="1"/>
</dbReference>
<dbReference type="PANTHER" id="PTHR35272">
    <property type="entry name" value="THIOL:DISULFIDE INTERCHANGE PROTEIN DSBC-RELATED"/>
    <property type="match status" value="1"/>
</dbReference>
<evidence type="ECO:0000256" key="1">
    <source>
        <dbReference type="SAM" id="SignalP"/>
    </source>
</evidence>
<proteinExistence type="predicted"/>
<feature type="domain" description="Thioredoxin-like fold" evidence="2">
    <location>
        <begin position="53"/>
        <end position="178"/>
    </location>
</feature>
<dbReference type="InterPro" id="IPR012336">
    <property type="entry name" value="Thioredoxin-like_fold"/>
</dbReference>
<keyword evidence="1" id="KW-0732">Signal</keyword>
<dbReference type="InterPro" id="IPR036249">
    <property type="entry name" value="Thioredoxin-like_sf"/>
</dbReference>
<feature type="chain" id="PRO_5015395464" evidence="1">
    <location>
        <begin position="22"/>
        <end position="186"/>
    </location>
</feature>
<dbReference type="AlphaFoldDB" id="A0A2T7AUX1"/>
<accession>A0A2T7AUX1</accession>
<dbReference type="RefSeq" id="WP_075199785.1">
    <property type="nucleotide sequence ID" value="NZ_CP187985.1"/>
</dbReference>
<dbReference type="PANTHER" id="PTHR35272:SF3">
    <property type="entry name" value="THIOL:DISULFIDE INTERCHANGE PROTEIN DSBC"/>
    <property type="match status" value="1"/>
</dbReference>
<dbReference type="Gene3D" id="3.40.30.10">
    <property type="entry name" value="Glutaredoxin"/>
    <property type="match status" value="1"/>
</dbReference>
<organism evidence="3">
    <name type="scientific">Cronobacter turicensis</name>
    <dbReference type="NCBI Taxonomy" id="413502"/>
    <lineage>
        <taxon>Bacteria</taxon>
        <taxon>Pseudomonadati</taxon>
        <taxon>Pseudomonadota</taxon>
        <taxon>Gammaproteobacteria</taxon>
        <taxon>Enterobacterales</taxon>
        <taxon>Enterobacteriaceae</taxon>
        <taxon>Cronobacter</taxon>
    </lineage>
</organism>
<dbReference type="InterPro" id="IPR051470">
    <property type="entry name" value="Thiol:disulfide_interchange"/>
</dbReference>
<reference evidence="3" key="1">
    <citation type="submission" date="2016-12" db="EMBL/GenBank/DDBJ databases">
        <title>Analysis of the Molecular Diversity Among Cronobacter Species Isolated from Filth Flies Using a Pan Genomic DNA Microarray.</title>
        <authorList>
            <person name="Pava-Ripoll M."/>
            <person name="Tall B."/>
            <person name="Farber J."/>
            <person name="Fanning S."/>
            <person name="Lehner A."/>
            <person name="Stephan R."/>
            <person name="Pagotto F."/>
            <person name="Iverson C."/>
            <person name="Ziobro G."/>
            <person name="Miller A."/>
            <person name="Pearson R."/>
            <person name="Yan Q."/>
            <person name="Kim M."/>
            <person name="Jeong S."/>
            <person name="Park J."/>
            <person name="Jun S."/>
            <person name="Choi H."/>
            <person name="Chung T."/>
            <person name="Yoo Y."/>
            <person name="Park E."/>
            <person name="Hwang S."/>
            <person name="Lee B."/>
            <person name="Sathyamoorthy V."/>
            <person name="Carter L."/>
            <person name="Mammel M."/>
            <person name="Jackson S."/>
            <person name="Kothary M."/>
            <person name="Patel I."/>
            <person name="Grim C."/>
            <person name="Gopinath G."/>
            <person name="Gangiredla J."/>
            <person name="Chase H."/>
        </authorList>
    </citation>
    <scope>NUCLEOTIDE SEQUENCE [LARGE SCALE GENOMIC DNA]</scope>
    <source>
        <strain evidence="3">MOD1-Sh41s</strain>
    </source>
</reference>
<gene>
    <name evidence="3" type="ORF">BS411_22255</name>
</gene>
<name>A0A2T7AUX1_9ENTR</name>
<sequence>MKYTALLALAMFCVHSGNALSAAPASADQTPDQSYQETIKALPALQPITFKAAHETHQVLVFIDNQCVYCTNVVKNINTYTDAGLTMSFLTIAPGSIRDSVIADMARVWCATDKQKSLKNAMVGFLPDNDATPECENLIKAQSAFAIKNGVEVTPTMVVLDNPPQVFLGSLTAETILARLSAPSQK</sequence>
<feature type="signal peptide" evidence="1">
    <location>
        <begin position="1"/>
        <end position="21"/>
    </location>
</feature>
<dbReference type="OrthoDB" id="6564016at2"/>
<comment type="caution">
    <text evidence="3">The sequence shown here is derived from an EMBL/GenBank/DDBJ whole genome shotgun (WGS) entry which is preliminary data.</text>
</comment>
<protein>
    <submittedName>
        <fullName evidence="3">Disulfide bond formation protein DsbC</fullName>
    </submittedName>
</protein>
<dbReference type="EMBL" id="MSAG01000062">
    <property type="protein sequence ID" value="PUX15602.1"/>
    <property type="molecule type" value="Genomic_DNA"/>
</dbReference>